<dbReference type="AlphaFoldDB" id="A0A9P4TBA0"/>
<evidence type="ECO:0000256" key="3">
    <source>
        <dbReference type="ARBA" id="ARBA00022989"/>
    </source>
</evidence>
<dbReference type="GO" id="GO:0016020">
    <property type="term" value="C:membrane"/>
    <property type="evidence" value="ECO:0007669"/>
    <property type="project" value="UniProtKB-SubCell"/>
</dbReference>
<evidence type="ECO:0000256" key="1">
    <source>
        <dbReference type="ARBA" id="ARBA00004141"/>
    </source>
</evidence>
<name>A0A9P4TBA0_CURKU</name>
<evidence type="ECO:0000256" key="5">
    <source>
        <dbReference type="SAM" id="Phobius"/>
    </source>
</evidence>
<dbReference type="GO" id="GO:0046873">
    <property type="term" value="F:metal ion transmembrane transporter activity"/>
    <property type="evidence" value="ECO:0007669"/>
    <property type="project" value="InterPro"/>
</dbReference>
<dbReference type="PANTHER" id="PTHR47685:SF1">
    <property type="entry name" value="MAGNESIUM TRANSPORT PROTEIN CORA"/>
    <property type="match status" value="1"/>
</dbReference>
<evidence type="ECO:0000313" key="7">
    <source>
        <dbReference type="Proteomes" id="UP000801428"/>
    </source>
</evidence>
<dbReference type="InterPro" id="IPR050829">
    <property type="entry name" value="CorA_MIT"/>
</dbReference>
<evidence type="ECO:0000256" key="4">
    <source>
        <dbReference type="ARBA" id="ARBA00023136"/>
    </source>
</evidence>
<protein>
    <submittedName>
        <fullName evidence="6">Uncharacterized protein</fullName>
    </submittedName>
</protein>
<keyword evidence="4 5" id="KW-0472">Membrane</keyword>
<sequence>MVDQLWLWIINENTVVSCSPRVTHFNSPRFEDFMESILPSELEQCADSLDLTTLLVMRSVTNVFTEQNKAFADIVAIYRWAINIKAATHTEKLEEFGRKQSSSKRDHLDHEGIEELNLTLEVADILDELNMLLLLLETQTRVLSLLKQKLTRVKPAVRQDDTGESRIHMGNARVHGGVHVTTSGYSEQRVHLDDAEIGSLHVTNDYNAPISVRAVGGFAGHCLHEALQGLDSETSSLERLVRDATRTHELLNQLLDLQQKAASLTEARVATTQGKAVMLFTIVTIVFLPLSFFTSYFGQNVSELTGDEKNPSSAELWRIAGPISVVVILFALLVAYFIMYPPMRKEQDSDQVTEPA</sequence>
<keyword evidence="3 5" id="KW-1133">Transmembrane helix</keyword>
<dbReference type="Proteomes" id="UP000801428">
    <property type="component" value="Unassembled WGS sequence"/>
</dbReference>
<accession>A0A9P4TBA0</accession>
<dbReference type="OrthoDB" id="5396681at2759"/>
<organism evidence="6 7">
    <name type="scientific">Curvularia kusanoi</name>
    <name type="common">Cochliobolus kusanoi</name>
    <dbReference type="NCBI Taxonomy" id="90978"/>
    <lineage>
        <taxon>Eukaryota</taxon>
        <taxon>Fungi</taxon>
        <taxon>Dikarya</taxon>
        <taxon>Ascomycota</taxon>
        <taxon>Pezizomycotina</taxon>
        <taxon>Dothideomycetes</taxon>
        <taxon>Pleosporomycetidae</taxon>
        <taxon>Pleosporales</taxon>
        <taxon>Pleosporineae</taxon>
        <taxon>Pleosporaceae</taxon>
        <taxon>Curvularia</taxon>
    </lineage>
</organism>
<keyword evidence="7" id="KW-1185">Reference proteome</keyword>
<feature type="transmembrane region" description="Helical" evidence="5">
    <location>
        <begin position="276"/>
        <end position="297"/>
    </location>
</feature>
<proteinExistence type="predicted"/>
<dbReference type="InterPro" id="IPR045863">
    <property type="entry name" value="CorA_TM1_TM2"/>
</dbReference>
<evidence type="ECO:0000313" key="6">
    <source>
        <dbReference type="EMBL" id="KAF3000070.1"/>
    </source>
</evidence>
<keyword evidence="2 5" id="KW-0812">Transmembrane</keyword>
<dbReference type="EMBL" id="SWKU01000015">
    <property type="protein sequence ID" value="KAF3000070.1"/>
    <property type="molecule type" value="Genomic_DNA"/>
</dbReference>
<dbReference type="SUPFAM" id="SSF144083">
    <property type="entry name" value="Magnesium transport protein CorA, transmembrane region"/>
    <property type="match status" value="1"/>
</dbReference>
<gene>
    <name evidence="6" type="ORF">E8E13_001661</name>
</gene>
<dbReference type="Pfam" id="PF01544">
    <property type="entry name" value="CorA"/>
    <property type="match status" value="1"/>
</dbReference>
<feature type="transmembrane region" description="Helical" evidence="5">
    <location>
        <begin position="317"/>
        <end position="339"/>
    </location>
</feature>
<evidence type="ECO:0000256" key="2">
    <source>
        <dbReference type="ARBA" id="ARBA00022692"/>
    </source>
</evidence>
<dbReference type="InterPro" id="IPR002523">
    <property type="entry name" value="MgTranspt_CorA/ZnTranspt_ZntB"/>
</dbReference>
<comment type="subcellular location">
    <subcellularLocation>
        <location evidence="1">Membrane</location>
        <topology evidence="1">Multi-pass membrane protein</topology>
    </subcellularLocation>
</comment>
<dbReference type="PANTHER" id="PTHR47685">
    <property type="entry name" value="MAGNESIUM TRANSPORT PROTEIN CORA"/>
    <property type="match status" value="1"/>
</dbReference>
<dbReference type="Gene3D" id="1.20.58.340">
    <property type="entry name" value="Magnesium transport protein CorA, transmembrane region"/>
    <property type="match status" value="1"/>
</dbReference>
<reference evidence="6" key="1">
    <citation type="submission" date="2019-04" db="EMBL/GenBank/DDBJ databases">
        <title>Sequencing of skin fungus with MAO and IRED activity.</title>
        <authorList>
            <person name="Marsaioli A.J."/>
            <person name="Bonatto J.M.C."/>
            <person name="Reis Junior O."/>
        </authorList>
    </citation>
    <scope>NUCLEOTIDE SEQUENCE</scope>
    <source>
        <strain evidence="6">30M1</strain>
    </source>
</reference>
<comment type="caution">
    <text evidence="6">The sequence shown here is derived from an EMBL/GenBank/DDBJ whole genome shotgun (WGS) entry which is preliminary data.</text>
</comment>